<dbReference type="EMBL" id="BANU01000010">
    <property type="protein sequence ID" value="GAC60643.1"/>
    <property type="molecule type" value="Genomic_DNA"/>
</dbReference>
<protein>
    <recommendedName>
        <fullName evidence="3">Phage portal protein</fullName>
    </recommendedName>
</protein>
<comment type="caution">
    <text evidence="1">The sequence shown here is derived from an EMBL/GenBank/DDBJ whole genome shotgun (WGS) entry which is preliminary data.</text>
</comment>
<keyword evidence="2" id="KW-1185">Reference proteome</keyword>
<reference evidence="1 2" key="1">
    <citation type="submission" date="2012-12" db="EMBL/GenBank/DDBJ databases">
        <title>Whole genome shotgun sequence of Gordonia sihwensis NBRC 108236.</title>
        <authorList>
            <person name="Yoshida I."/>
            <person name="Hosoyama A."/>
            <person name="Tsuchikane K."/>
            <person name="Ando Y."/>
            <person name="Baba S."/>
            <person name="Ohji S."/>
            <person name="Hamada M."/>
            <person name="Tamura T."/>
            <person name="Yamazoe A."/>
            <person name="Yamazaki S."/>
            <person name="Fujita N."/>
        </authorList>
    </citation>
    <scope>NUCLEOTIDE SEQUENCE [LARGE SCALE GENOMIC DNA]</scope>
    <source>
        <strain evidence="1 2">NBRC 108236</strain>
    </source>
</reference>
<gene>
    <name evidence="1" type="ORF">GSI01S_10_02370</name>
</gene>
<organism evidence="1 2">
    <name type="scientific">Gordonia sihwensis NBRC 108236</name>
    <dbReference type="NCBI Taxonomy" id="1223544"/>
    <lineage>
        <taxon>Bacteria</taxon>
        <taxon>Bacillati</taxon>
        <taxon>Actinomycetota</taxon>
        <taxon>Actinomycetes</taxon>
        <taxon>Mycobacteriales</taxon>
        <taxon>Gordoniaceae</taxon>
        <taxon>Gordonia</taxon>
    </lineage>
</organism>
<evidence type="ECO:0000313" key="2">
    <source>
        <dbReference type="Proteomes" id="UP000035083"/>
    </source>
</evidence>
<dbReference type="AlphaFoldDB" id="L7LKS9"/>
<accession>L7LKS9</accession>
<sequence>MTTPAIVLPTLTLTDPENDLVAAMRARLKAVREANLDKSKWYEANQDPKDLGIATPRGMSEQIKAVLGWPGTIVDVLEERLEFRGWTSADGTRLADVFRDNQLGVESGRGHLDTLIYGVGFVAVGVGDASIGEPEVLVTAESTESCTVDWDYRLRRARSALSQTSDEYGTVVMETLYLPNETIRFEKTAGGRLSVVARDVHNLGRVPVARMLNRDRASDVQGRSEITRAIRYYTAAGARTLTGLEVNREFYTTPKYTALDVDPAVFGLDEGMSEQAKRDAKWRSTAGNMNVIPPQIDPETEERVTPQLHEFRPSSPAPFRSQIETYAQLVAAEAGIPAPYLGFQVPQGTSADSIIQQEYRLVKRAERRQASFGAAWLEVARLALMMRGEFDPDAFREVGVTWRDAATPTRSAAADEAAKLIGSGVLPPNSSVTYDRVGLSPQEQQRLESDRRKSSVTELINRISPTASDMPTVPVAETPVRV</sequence>
<evidence type="ECO:0000313" key="1">
    <source>
        <dbReference type="EMBL" id="GAC60643.1"/>
    </source>
</evidence>
<dbReference type="Proteomes" id="UP000035083">
    <property type="component" value="Unassembled WGS sequence"/>
</dbReference>
<dbReference type="InterPro" id="IPR021145">
    <property type="entry name" value="Portal_protein_SPP1_Gp6-like"/>
</dbReference>
<dbReference type="RefSeq" id="WP_006896025.1">
    <property type="nucleotide sequence ID" value="NZ_BANU01000010.1"/>
</dbReference>
<dbReference type="Pfam" id="PF05133">
    <property type="entry name" value="SPP1_portal"/>
    <property type="match status" value="1"/>
</dbReference>
<proteinExistence type="predicted"/>
<dbReference type="eggNOG" id="ENOG502Z839">
    <property type="taxonomic scope" value="Bacteria"/>
</dbReference>
<evidence type="ECO:0008006" key="3">
    <source>
        <dbReference type="Google" id="ProtNLM"/>
    </source>
</evidence>
<name>L7LKS9_9ACTN</name>